<reference evidence="2 3" key="1">
    <citation type="submission" date="2018-09" db="EMBL/GenBank/DDBJ databases">
        <authorList>
            <person name="Grouzdev D.S."/>
            <person name="Krutkina M.S."/>
        </authorList>
    </citation>
    <scope>NUCLEOTIDE SEQUENCE [LARGE SCALE GENOMIC DNA]</scope>
    <source>
        <strain evidence="2 3">RmlP001</strain>
    </source>
</reference>
<reference evidence="2 3" key="2">
    <citation type="submission" date="2019-02" db="EMBL/GenBank/DDBJ databases">
        <title>'Lichenibacterium ramalinii' gen. nov. sp. nov., 'Lichenibacterium minor' gen. nov. sp. nov.</title>
        <authorList>
            <person name="Pankratov T."/>
        </authorList>
    </citation>
    <scope>NUCLEOTIDE SEQUENCE [LARGE SCALE GENOMIC DNA]</scope>
    <source>
        <strain evidence="2 3">RmlP001</strain>
    </source>
</reference>
<comment type="caution">
    <text evidence="2">The sequence shown here is derived from an EMBL/GenBank/DDBJ whole genome shotgun (WGS) entry which is preliminary data.</text>
</comment>
<dbReference type="Pfam" id="PF06114">
    <property type="entry name" value="Peptidase_M78"/>
    <property type="match status" value="1"/>
</dbReference>
<dbReference type="InterPro" id="IPR052345">
    <property type="entry name" value="Rad_response_metalloprotease"/>
</dbReference>
<evidence type="ECO:0000313" key="2">
    <source>
        <dbReference type="EMBL" id="RYB03625.1"/>
    </source>
</evidence>
<dbReference type="RefSeq" id="WP_129220195.1">
    <property type="nucleotide sequence ID" value="NZ_QYBC01000013.1"/>
</dbReference>
<dbReference type="EMBL" id="QYBC01000013">
    <property type="protein sequence ID" value="RYB03625.1"/>
    <property type="molecule type" value="Genomic_DNA"/>
</dbReference>
<dbReference type="Gene3D" id="1.10.10.2910">
    <property type="match status" value="1"/>
</dbReference>
<name>A0A4Q2R9L1_9HYPH</name>
<sequence>MLLREQDRIIEEHQKRPPIKVVSLAHDLGLKVYRTELPEKVSGMIKKDDEEGGDSGYAIYVNEMHSETRRRFTIAHEIAHFILHKKIIGDGVVEDALLRSDALSNAVEIQANSLAADILMPNDLIKKAKKDGYKTITELAEYFNVSRDAMAIRLYKMNYESAVRNGYR</sequence>
<dbReference type="InterPro" id="IPR010359">
    <property type="entry name" value="IrrE_HExxH"/>
</dbReference>
<accession>A0A4Q2R9L1</accession>
<gene>
    <name evidence="2" type="ORF">D3272_15860</name>
</gene>
<feature type="domain" description="IrrE N-terminal-like" evidence="1">
    <location>
        <begin position="27"/>
        <end position="154"/>
    </location>
</feature>
<dbReference type="AlphaFoldDB" id="A0A4Q2R9L1"/>
<dbReference type="PANTHER" id="PTHR43236:SF2">
    <property type="entry name" value="BLL0069 PROTEIN"/>
    <property type="match status" value="1"/>
</dbReference>
<protein>
    <submittedName>
        <fullName evidence="2">ImmA/IrrE family metallo-endopeptidase</fullName>
    </submittedName>
</protein>
<proteinExistence type="predicted"/>
<evidence type="ECO:0000259" key="1">
    <source>
        <dbReference type="Pfam" id="PF06114"/>
    </source>
</evidence>
<keyword evidence="3" id="KW-1185">Reference proteome</keyword>
<dbReference type="Proteomes" id="UP000289411">
    <property type="component" value="Unassembled WGS sequence"/>
</dbReference>
<dbReference type="PANTHER" id="PTHR43236">
    <property type="entry name" value="ANTITOXIN HIGA1"/>
    <property type="match status" value="1"/>
</dbReference>
<evidence type="ECO:0000313" key="3">
    <source>
        <dbReference type="Proteomes" id="UP000289411"/>
    </source>
</evidence>
<organism evidence="2 3">
    <name type="scientific">Lichenibacterium ramalinae</name>
    <dbReference type="NCBI Taxonomy" id="2316527"/>
    <lineage>
        <taxon>Bacteria</taxon>
        <taxon>Pseudomonadati</taxon>
        <taxon>Pseudomonadota</taxon>
        <taxon>Alphaproteobacteria</taxon>
        <taxon>Hyphomicrobiales</taxon>
        <taxon>Lichenihabitantaceae</taxon>
        <taxon>Lichenibacterium</taxon>
    </lineage>
</organism>
<dbReference type="OrthoDB" id="9794834at2"/>